<dbReference type="SMART" id="SM00656">
    <property type="entry name" value="Amb_all"/>
    <property type="match status" value="1"/>
</dbReference>
<dbReference type="PROSITE" id="PS00183">
    <property type="entry name" value="UBC_1"/>
    <property type="match status" value="1"/>
</dbReference>
<evidence type="ECO:0000256" key="5">
    <source>
        <dbReference type="ARBA" id="ARBA00022723"/>
    </source>
</evidence>
<dbReference type="Gene3D" id="2.160.20.10">
    <property type="entry name" value="Single-stranded right-handed beta-helix, Pectin lyase-like"/>
    <property type="match status" value="1"/>
</dbReference>
<dbReference type="PROSITE" id="PS50127">
    <property type="entry name" value="UBC_2"/>
    <property type="match status" value="1"/>
</dbReference>
<evidence type="ECO:0000313" key="18">
    <source>
        <dbReference type="Proteomes" id="UP000594638"/>
    </source>
</evidence>
<dbReference type="Pfam" id="PF04431">
    <property type="entry name" value="Pec_lyase_N"/>
    <property type="match status" value="1"/>
</dbReference>
<evidence type="ECO:0000256" key="9">
    <source>
        <dbReference type="ARBA" id="ARBA00022837"/>
    </source>
</evidence>
<evidence type="ECO:0000259" key="16">
    <source>
        <dbReference type="PROSITE" id="PS50127"/>
    </source>
</evidence>
<proteinExistence type="inferred from homology"/>
<dbReference type="InterPro" id="IPR011050">
    <property type="entry name" value="Pectin_lyase_fold/virulence"/>
</dbReference>
<evidence type="ECO:0000256" key="14">
    <source>
        <dbReference type="PROSITE-ProRule" id="PRU10133"/>
    </source>
</evidence>
<dbReference type="FunFam" id="3.10.110.10:FF:000017">
    <property type="entry name" value="Ubiquitin-conjugating enzyme E2 2"/>
    <property type="match status" value="1"/>
</dbReference>
<evidence type="ECO:0000313" key="17">
    <source>
        <dbReference type="EMBL" id="CAA3001633.1"/>
    </source>
</evidence>
<dbReference type="Gene3D" id="3.10.110.10">
    <property type="entry name" value="Ubiquitin Conjugating Enzyme"/>
    <property type="match status" value="1"/>
</dbReference>
<dbReference type="AlphaFoldDB" id="A0A8S0T972"/>
<dbReference type="PANTHER" id="PTHR31683">
    <property type="entry name" value="PECTATE LYASE 18-RELATED"/>
    <property type="match status" value="1"/>
</dbReference>
<dbReference type="InterPro" id="IPR016135">
    <property type="entry name" value="UBQ-conjugating_enzyme/RWD"/>
</dbReference>
<protein>
    <recommendedName>
        <fullName evidence="15">Pectate lyase</fullName>
        <ecNumber evidence="15">4.2.2.2</ecNumber>
    </recommendedName>
</protein>
<feature type="active site" description="Glycyl thioester intermediate" evidence="14">
    <location>
        <position position="507"/>
    </location>
</feature>
<keyword evidence="8" id="KW-0833">Ubl conjugation pathway</keyword>
<sequence length="571" mass="64400">MDAIRHRFVLFIFSTVIFTSETIDTDFDRVWQERADKAKEAAHQAYQPNSKEVVDNLNKHVHKSIDGSNGTRRRDLQKNNGPCMATNPIDQCWRCDKNWAQNRMKLVDCALGFGRHATGGKGGKIYVVTDPSDNDEINPKPGTLRHAVIQPEPLWIIFAHDMVIRLSEELIMTSNKTIDGRGARVHIANGAGFTLQFISNVIIHSLRIHDIKAGNGGLIRDSIDHYGYRTRSDGDGISIFGGTNIWIDHISMSNCEDGLIDVIQASTAITISNCHFTNHNEVMLFGASDSYSDDSIMQITLCFNHFGQGLEQRMPRARWGFVHILNNDYTHWLMYAIGGSQHPTILSQGNRFIAPPNSFAKEVTKREYTPDSVWKNWVWKSEGDVMMNGAFFTQSGDPNHKFGGDPDMVSPKPGTFAIKMSTPSRKRLMRDFKRLQQDPPAGISGAPQENNIMLWNAIIFGPDDTNWDGGTFKLTLQFSEDYPNKPPKVRFVSQMFHPNIYTDGSICLDILQNQWSPIYDVAAILTSIQSLLSDPNPNSPANSEAAQMFSENKREYNRKVREIVEQSWTAD</sequence>
<evidence type="ECO:0000256" key="11">
    <source>
        <dbReference type="ARBA" id="ARBA00023180"/>
    </source>
</evidence>
<feature type="domain" description="UBC core" evidence="16">
    <location>
        <begin position="423"/>
        <end position="569"/>
    </location>
</feature>
<evidence type="ECO:0000256" key="12">
    <source>
        <dbReference type="ARBA" id="ARBA00023239"/>
    </source>
</evidence>
<evidence type="ECO:0000256" key="4">
    <source>
        <dbReference type="ARBA" id="ARBA00022679"/>
    </source>
</evidence>
<keyword evidence="9 15" id="KW-0106">Calcium</keyword>
<dbReference type="Proteomes" id="UP000594638">
    <property type="component" value="Unassembled WGS sequence"/>
</dbReference>
<dbReference type="SUPFAM" id="SSF51126">
    <property type="entry name" value="Pectin lyase-like"/>
    <property type="match status" value="1"/>
</dbReference>
<dbReference type="InterPro" id="IPR023313">
    <property type="entry name" value="UBQ-conjugating_AS"/>
</dbReference>
<evidence type="ECO:0000256" key="6">
    <source>
        <dbReference type="ARBA" id="ARBA00022729"/>
    </source>
</evidence>
<evidence type="ECO:0000256" key="13">
    <source>
        <dbReference type="ARBA" id="ARBA00056190"/>
    </source>
</evidence>
<feature type="signal peptide" evidence="15">
    <location>
        <begin position="1"/>
        <end position="22"/>
    </location>
</feature>
<dbReference type="Gramene" id="OE9A035860T1">
    <property type="protein sequence ID" value="OE9A035860C1"/>
    <property type="gene ID" value="OE9A035860"/>
</dbReference>
<name>A0A8S0T972_OLEEU</name>
<dbReference type="OrthoDB" id="1637350at2759"/>
<comment type="caution">
    <text evidence="17">The sequence shown here is derived from an EMBL/GenBank/DDBJ whole genome shotgun (WGS) entry which is preliminary data.</text>
</comment>
<dbReference type="GO" id="GO:0046872">
    <property type="term" value="F:metal ion binding"/>
    <property type="evidence" value="ECO:0007669"/>
    <property type="project" value="UniProtKB-KW"/>
</dbReference>
<keyword evidence="4" id="KW-0808">Transferase</keyword>
<evidence type="ECO:0000256" key="3">
    <source>
        <dbReference type="ARBA" id="ARBA00010980"/>
    </source>
</evidence>
<feature type="chain" id="PRO_5035961311" description="Pectate lyase" evidence="15">
    <location>
        <begin position="23"/>
        <end position="571"/>
    </location>
</feature>
<accession>A0A8S0T972</accession>
<dbReference type="Pfam" id="PF00544">
    <property type="entry name" value="Pectate_lyase_4"/>
    <property type="match status" value="1"/>
</dbReference>
<keyword evidence="18" id="KW-1185">Reference proteome</keyword>
<keyword evidence="12 15" id="KW-0456">Lyase</keyword>
<comment type="cofactor">
    <cofactor evidence="15">
        <name>Ca(2+)</name>
        <dbReference type="ChEBI" id="CHEBI:29108"/>
    </cofactor>
    <text evidence="15">Binds 1 Ca(2+) ion. Required for its activity.</text>
</comment>
<dbReference type="InterPro" id="IPR000608">
    <property type="entry name" value="UBC"/>
</dbReference>
<dbReference type="GO" id="GO:0006511">
    <property type="term" value="P:ubiquitin-dependent protein catabolic process"/>
    <property type="evidence" value="ECO:0007669"/>
    <property type="project" value="UniProtKB-ARBA"/>
</dbReference>
<keyword evidence="6 15" id="KW-0732">Signal</keyword>
<keyword evidence="5 15" id="KW-0479">Metal-binding</keyword>
<comment type="catalytic activity">
    <reaction evidence="1 15">
        <text>Eliminative cleavage of (1-&gt;4)-alpha-D-galacturonan to give oligosaccharides with 4-deoxy-alpha-D-galact-4-enuronosyl groups at their non-reducing ends.</text>
        <dbReference type="EC" id="4.2.2.2"/>
    </reaction>
</comment>
<dbReference type="GO" id="GO:0005524">
    <property type="term" value="F:ATP binding"/>
    <property type="evidence" value="ECO:0007669"/>
    <property type="project" value="UniProtKB-KW"/>
</dbReference>
<evidence type="ECO:0000256" key="10">
    <source>
        <dbReference type="ARBA" id="ARBA00022840"/>
    </source>
</evidence>
<comment type="function">
    <text evidence="13">Accepts the ubiquitin from the E1 complex and catalyzes its covalent attachment to other proteins.</text>
</comment>
<organism evidence="17 18">
    <name type="scientific">Olea europaea subsp. europaea</name>
    <dbReference type="NCBI Taxonomy" id="158383"/>
    <lineage>
        <taxon>Eukaryota</taxon>
        <taxon>Viridiplantae</taxon>
        <taxon>Streptophyta</taxon>
        <taxon>Embryophyta</taxon>
        <taxon>Tracheophyta</taxon>
        <taxon>Spermatophyta</taxon>
        <taxon>Magnoliopsida</taxon>
        <taxon>eudicotyledons</taxon>
        <taxon>Gunneridae</taxon>
        <taxon>Pentapetalae</taxon>
        <taxon>asterids</taxon>
        <taxon>lamiids</taxon>
        <taxon>Lamiales</taxon>
        <taxon>Oleaceae</taxon>
        <taxon>Oleeae</taxon>
        <taxon>Olea</taxon>
    </lineage>
</organism>
<dbReference type="PRINTS" id="PR00807">
    <property type="entry name" value="AMBALLERGEN"/>
</dbReference>
<dbReference type="InterPro" id="IPR012334">
    <property type="entry name" value="Pectin_lyas_fold"/>
</dbReference>
<evidence type="ECO:0000256" key="8">
    <source>
        <dbReference type="ARBA" id="ARBA00022786"/>
    </source>
</evidence>
<dbReference type="CDD" id="cd23790">
    <property type="entry name" value="UBCc_UBE2A_2B"/>
    <property type="match status" value="1"/>
</dbReference>
<dbReference type="PANTHER" id="PTHR31683:SF69">
    <property type="entry name" value="PECTATE LYASE 7-RELATED"/>
    <property type="match status" value="1"/>
</dbReference>
<dbReference type="GO" id="GO:0030570">
    <property type="term" value="F:pectate lyase activity"/>
    <property type="evidence" value="ECO:0007669"/>
    <property type="project" value="UniProtKB-EC"/>
</dbReference>
<dbReference type="InterPro" id="IPR018082">
    <property type="entry name" value="AmbAllergen"/>
</dbReference>
<comment type="pathway">
    <text evidence="2 15">Glycan metabolism; pectin degradation; 2-dehydro-3-deoxy-D-gluconate from pectin: step 2/5.</text>
</comment>
<gene>
    <name evidence="17" type="ORF">OLEA9_A035860</name>
</gene>
<keyword evidence="7" id="KW-0547">Nucleotide-binding</keyword>
<dbReference type="Pfam" id="PF00179">
    <property type="entry name" value="UQ_con"/>
    <property type="match status" value="1"/>
</dbReference>
<keyword evidence="11" id="KW-0325">Glycoprotein</keyword>
<evidence type="ECO:0000256" key="7">
    <source>
        <dbReference type="ARBA" id="ARBA00022741"/>
    </source>
</evidence>
<reference evidence="17 18" key="1">
    <citation type="submission" date="2019-12" db="EMBL/GenBank/DDBJ databases">
        <authorList>
            <person name="Alioto T."/>
            <person name="Alioto T."/>
            <person name="Gomez Garrido J."/>
        </authorList>
    </citation>
    <scope>NUCLEOTIDE SEQUENCE [LARGE SCALE GENOMIC DNA]</scope>
</reference>
<evidence type="ECO:0000256" key="1">
    <source>
        <dbReference type="ARBA" id="ARBA00000695"/>
    </source>
</evidence>
<dbReference type="EMBL" id="CACTIH010005771">
    <property type="protein sequence ID" value="CAA3001633.1"/>
    <property type="molecule type" value="Genomic_DNA"/>
</dbReference>
<dbReference type="InterPro" id="IPR045032">
    <property type="entry name" value="PEL"/>
</dbReference>
<dbReference type="InterPro" id="IPR002022">
    <property type="entry name" value="Pec_lyase"/>
</dbReference>
<keyword evidence="10" id="KW-0067">ATP-binding</keyword>
<dbReference type="InterPro" id="IPR007524">
    <property type="entry name" value="Pec_lyase_N"/>
</dbReference>
<dbReference type="SMART" id="SM00212">
    <property type="entry name" value="UBCc"/>
    <property type="match status" value="1"/>
</dbReference>
<dbReference type="EC" id="4.2.2.2" evidence="15"/>
<evidence type="ECO:0000256" key="2">
    <source>
        <dbReference type="ARBA" id="ARBA00005220"/>
    </source>
</evidence>
<dbReference type="GO" id="GO:0004842">
    <property type="term" value="F:ubiquitin-protein transferase activity"/>
    <property type="evidence" value="ECO:0007669"/>
    <property type="project" value="UniProtKB-ARBA"/>
</dbReference>
<evidence type="ECO:0000256" key="15">
    <source>
        <dbReference type="RuleBase" id="RU361123"/>
    </source>
</evidence>
<dbReference type="SUPFAM" id="SSF54495">
    <property type="entry name" value="UBC-like"/>
    <property type="match status" value="1"/>
</dbReference>
<comment type="similarity">
    <text evidence="3 15">Belongs to the polysaccharide lyase 1 family.</text>
</comment>